<reference evidence="3" key="2">
    <citation type="journal article" date="2021" name="PeerJ">
        <title>Extensive microbial diversity within the chicken gut microbiome revealed by metagenomics and culture.</title>
        <authorList>
            <person name="Gilroy R."/>
            <person name="Ravi A."/>
            <person name="Getino M."/>
            <person name="Pursley I."/>
            <person name="Horton D.L."/>
            <person name="Alikhan N.F."/>
            <person name="Baker D."/>
            <person name="Gharbi K."/>
            <person name="Hall N."/>
            <person name="Watson M."/>
            <person name="Adriaenssens E.M."/>
            <person name="Foster-Nyarko E."/>
            <person name="Jarju S."/>
            <person name="Secka A."/>
            <person name="Antonio M."/>
            <person name="Oren A."/>
            <person name="Chaudhuri R.R."/>
            <person name="La Ragione R."/>
            <person name="Hildebrand F."/>
            <person name="Pallen M.J."/>
        </authorList>
    </citation>
    <scope>NUCLEOTIDE SEQUENCE</scope>
    <source>
        <strain evidence="3">ChiHjej12B11-29160</strain>
    </source>
</reference>
<keyword evidence="2" id="KW-0472">Membrane</keyword>
<dbReference type="Proteomes" id="UP000824078">
    <property type="component" value="Unassembled WGS sequence"/>
</dbReference>
<organism evidence="3 4">
    <name type="scientific">Candidatus Coprovicinus avistercoris</name>
    <dbReference type="NCBI Taxonomy" id="2840754"/>
    <lineage>
        <taxon>Bacteria</taxon>
        <taxon>Bacillati</taxon>
        <taxon>Actinomycetota</taxon>
        <taxon>Coriobacteriia</taxon>
        <taxon>Coriobacteriales</taxon>
        <taxon>Coriobacteriaceae</taxon>
        <taxon>Coriobacteriaceae incertae sedis</taxon>
        <taxon>Candidatus Coprovicinus</taxon>
    </lineage>
</organism>
<gene>
    <name evidence="3" type="ORF">IAD17_07030</name>
</gene>
<dbReference type="EMBL" id="DVMQ01000018">
    <property type="protein sequence ID" value="HIU24659.1"/>
    <property type="molecule type" value="Genomic_DNA"/>
</dbReference>
<evidence type="ECO:0000313" key="4">
    <source>
        <dbReference type="Proteomes" id="UP000824078"/>
    </source>
</evidence>
<protein>
    <submittedName>
        <fullName evidence="3">Uncharacterized protein</fullName>
    </submittedName>
</protein>
<reference evidence="3" key="1">
    <citation type="submission" date="2020-10" db="EMBL/GenBank/DDBJ databases">
        <authorList>
            <person name="Gilroy R."/>
        </authorList>
    </citation>
    <scope>NUCLEOTIDE SEQUENCE</scope>
    <source>
        <strain evidence="3">ChiHjej12B11-29160</strain>
    </source>
</reference>
<keyword evidence="2" id="KW-1133">Transmembrane helix</keyword>
<accession>A0A9D1HYG4</accession>
<dbReference type="AlphaFoldDB" id="A0A9D1HYG4"/>
<feature type="transmembrane region" description="Helical" evidence="2">
    <location>
        <begin position="93"/>
        <end position="116"/>
    </location>
</feature>
<evidence type="ECO:0000256" key="2">
    <source>
        <dbReference type="SAM" id="Phobius"/>
    </source>
</evidence>
<name>A0A9D1HYG4_9ACTN</name>
<evidence type="ECO:0000256" key="1">
    <source>
        <dbReference type="SAM" id="MobiDB-lite"/>
    </source>
</evidence>
<feature type="compositionally biased region" description="Acidic residues" evidence="1">
    <location>
        <begin position="28"/>
        <end position="41"/>
    </location>
</feature>
<sequence>MTTEEHNNLDEGQNPVEEDLHDEKDSSVEAEEAVSEESVDDEPGHTQARATVVLGDEEELAAAAEKAAAQEKPAASAQLINRIKALFGRLPNWMPIAGLTLIGVVAIVAIVATLVLPPSLTQDQILSDFDAPSVAAKGLTNSVYASNTGYRLKDEKVVSVSNNGAEARVATVKATFVNESFEVEVSAIIDYELSDRTWMEHQPTITEVKATPIAGVNDDAVLADIDTILSAAGSQDGVTLESIYTGGSFTVDKSTLDVGDDATTSTVEIAAERVRSLYKYSGTITAHFEFVPGKASSDAGSWKLVSVDVSDNAYARSQASILGTWEGTLESTETSNFILDIGRCWAGGSTPLSLEVTAFDPDSGQMTCNLSFVSHNHGGLGSDADTTDGDAAVEISDATIMLDPDTLTGSWTPPTGDRSQGAYRVQFRNTDGVWRVIITSGVAGSDGLLPFGYTTFTDTYVLERV</sequence>
<comment type="caution">
    <text evidence="3">The sequence shown here is derived from an EMBL/GenBank/DDBJ whole genome shotgun (WGS) entry which is preliminary data.</text>
</comment>
<proteinExistence type="predicted"/>
<feature type="region of interest" description="Disordered" evidence="1">
    <location>
        <begin position="1"/>
        <end position="48"/>
    </location>
</feature>
<keyword evidence="2" id="KW-0812">Transmembrane</keyword>
<evidence type="ECO:0000313" key="3">
    <source>
        <dbReference type="EMBL" id="HIU24659.1"/>
    </source>
</evidence>